<comment type="caution">
    <text evidence="2">The sequence shown here is derived from an EMBL/GenBank/DDBJ whole genome shotgun (WGS) entry which is preliminary data.</text>
</comment>
<feature type="compositionally biased region" description="Basic and acidic residues" evidence="1">
    <location>
        <begin position="91"/>
        <end position="130"/>
    </location>
</feature>
<dbReference type="EMBL" id="VAUV01000003">
    <property type="protein sequence ID" value="TLD71950.1"/>
    <property type="molecule type" value="Genomic_DNA"/>
</dbReference>
<organism evidence="2 3">
    <name type="scientific">Phragmitibacter flavus</name>
    <dbReference type="NCBI Taxonomy" id="2576071"/>
    <lineage>
        <taxon>Bacteria</taxon>
        <taxon>Pseudomonadati</taxon>
        <taxon>Verrucomicrobiota</taxon>
        <taxon>Verrucomicrobiia</taxon>
        <taxon>Verrucomicrobiales</taxon>
        <taxon>Verrucomicrobiaceae</taxon>
        <taxon>Phragmitibacter</taxon>
    </lineage>
</organism>
<feature type="compositionally biased region" description="Gly residues" evidence="1">
    <location>
        <begin position="78"/>
        <end position="90"/>
    </location>
</feature>
<proteinExistence type="predicted"/>
<evidence type="ECO:0000313" key="3">
    <source>
        <dbReference type="Proteomes" id="UP000306196"/>
    </source>
</evidence>
<feature type="region of interest" description="Disordered" evidence="1">
    <location>
        <begin position="611"/>
        <end position="644"/>
    </location>
</feature>
<feature type="region of interest" description="Disordered" evidence="1">
    <location>
        <begin position="1"/>
        <end position="141"/>
    </location>
</feature>
<feature type="region of interest" description="Disordered" evidence="1">
    <location>
        <begin position="662"/>
        <end position="766"/>
    </location>
</feature>
<sequence length="766" mass="82191">MSDSQDTKPLLDLSDLRLTPKWVSDFGKSSSSSSPDQEETNSRPQRGGGRDFNDRRGGPRNDQRSGPGPRGPRDGGSQFRGGQGAGGGAGDRQRDGGNRSRDGRSPRPQDGRGRPGQGGDRRDFQDRRPPQEAPPRLPAGLITEIEPESRATEAMASMIRNAGKAYSVFDAARLVLSSGDRFHVKFSLPKDSEAKLYAIPADGSLWLSREEAIEHFLNSEGIKEFYRVEQVQLEAPKGNFASVAICGLSGTLLGPPSHHSYQTTLHRIHRERFANMSFEDYKRRVRTDNSPEAVEKWKESLTHGTEWVVITPGSEPEQEPVAEVKPPTEATPEVEAEAEAPISNAAPEVIADEPASEEAEAATPEASSEEAAPTPAPAAEPATPAVRLKTRAEMQTHFRENFAPTLVHETNTRYVSGNIPRQNINPGLYNLLRRSVDETRKHLLTLAQRLCIGFEQQGLKLFKRRGGKLWVSRARPRLLDSSVVLSERISLMMQIVKSKPGISAKALIEAVAPAAAKVETPTPEPTPAPAVVTESIDATLPVIDELGAVVESIVDTPTTVEEIAEAPAPVAAAVVAPHEPTADQMGALKDLHWLNSEGYVIEYADGQVFPGVTEPPPAKPKPEKLPVPVAPADEAAETEVPADSAPAEIAPIQAAIEMAPAPAPVEQPSADVESAEAETGEAPQAIAGSESNINELEASPQAFDFLMESSEAPAPAVTDSEETESSSAEPTEEAGFLVESEAEVEIEAEVEESSSEEKVAAKQAAE</sequence>
<dbReference type="Proteomes" id="UP000306196">
    <property type="component" value="Unassembled WGS sequence"/>
</dbReference>
<feature type="compositionally biased region" description="Low complexity" evidence="1">
    <location>
        <begin position="361"/>
        <end position="384"/>
    </location>
</feature>
<reference evidence="2 3" key="1">
    <citation type="submission" date="2019-05" db="EMBL/GenBank/DDBJ databases">
        <title>Verrucobacter flavum gen. nov., sp. nov. a new member of the family Verrucomicrobiaceae.</title>
        <authorList>
            <person name="Szuroczki S."/>
            <person name="Abbaszade G."/>
            <person name="Szabo A."/>
            <person name="Felfoldi T."/>
            <person name="Schumann P."/>
            <person name="Boka K."/>
            <person name="Keki Z."/>
            <person name="Toumi M."/>
            <person name="Toth E."/>
        </authorList>
    </citation>
    <scope>NUCLEOTIDE SEQUENCE [LARGE SCALE GENOMIC DNA]</scope>
    <source>
        <strain evidence="2 3">MG-N-17</strain>
    </source>
</reference>
<gene>
    <name evidence="2" type="ORF">FEM03_04290</name>
</gene>
<feature type="compositionally biased region" description="Low complexity" evidence="1">
    <location>
        <begin position="626"/>
        <end position="644"/>
    </location>
</feature>
<feature type="region of interest" description="Disordered" evidence="1">
    <location>
        <begin position="312"/>
        <end position="384"/>
    </location>
</feature>
<evidence type="ECO:0000313" key="2">
    <source>
        <dbReference type="EMBL" id="TLD71950.1"/>
    </source>
</evidence>
<feature type="compositionally biased region" description="Basic and acidic residues" evidence="1">
    <location>
        <begin position="48"/>
        <end position="63"/>
    </location>
</feature>
<feature type="compositionally biased region" description="Acidic residues" evidence="1">
    <location>
        <begin position="350"/>
        <end position="360"/>
    </location>
</feature>
<accession>A0A5R8KI78</accession>
<keyword evidence="3" id="KW-1185">Reference proteome</keyword>
<name>A0A5R8KI78_9BACT</name>
<dbReference type="OrthoDB" id="187407at2"/>
<feature type="compositionally biased region" description="Acidic residues" evidence="1">
    <location>
        <begin position="740"/>
        <end position="754"/>
    </location>
</feature>
<feature type="compositionally biased region" description="Basic and acidic residues" evidence="1">
    <location>
        <begin position="755"/>
        <end position="766"/>
    </location>
</feature>
<evidence type="ECO:0000256" key="1">
    <source>
        <dbReference type="SAM" id="MobiDB-lite"/>
    </source>
</evidence>
<dbReference type="RefSeq" id="WP_138084954.1">
    <property type="nucleotide sequence ID" value="NZ_VAUV01000003.1"/>
</dbReference>
<dbReference type="AlphaFoldDB" id="A0A5R8KI78"/>
<protein>
    <submittedName>
        <fullName evidence="2">Uncharacterized protein</fullName>
    </submittedName>
</protein>